<dbReference type="EMBL" id="ABWL02000016">
    <property type="protein sequence ID" value="EFE07369.1"/>
    <property type="molecule type" value="Genomic_DNA"/>
</dbReference>
<dbReference type="AlphaFoldDB" id="D4BEP0"/>
<dbReference type="HOGENOM" id="CLU_2407959_0_0_6"/>
<organism evidence="1 2">
    <name type="scientific">Citrobacter youngae ATCC 29220</name>
    <dbReference type="NCBI Taxonomy" id="500640"/>
    <lineage>
        <taxon>Bacteria</taxon>
        <taxon>Pseudomonadati</taxon>
        <taxon>Pseudomonadota</taxon>
        <taxon>Gammaproteobacteria</taxon>
        <taxon>Enterobacterales</taxon>
        <taxon>Enterobacteriaceae</taxon>
        <taxon>Citrobacter</taxon>
        <taxon>Citrobacter freundii complex</taxon>
    </lineage>
</organism>
<gene>
    <name evidence="1" type="ORF">CIT292_09253</name>
</gene>
<evidence type="ECO:0000313" key="2">
    <source>
        <dbReference type="Proteomes" id="UP000003880"/>
    </source>
</evidence>
<accession>D4BEP0</accession>
<name>D4BEP0_9ENTR</name>
<protein>
    <submittedName>
        <fullName evidence="1">Uncharacterized protein</fullName>
    </submittedName>
</protein>
<comment type="caution">
    <text evidence="1">The sequence shown here is derived from an EMBL/GenBank/DDBJ whole genome shotgun (WGS) entry which is preliminary data.</text>
</comment>
<evidence type="ECO:0000313" key="1">
    <source>
        <dbReference type="EMBL" id="EFE07369.1"/>
    </source>
</evidence>
<dbReference type="Proteomes" id="UP000003880">
    <property type="component" value="Unassembled WGS sequence"/>
</dbReference>
<proteinExistence type="predicted"/>
<reference evidence="1 2" key="1">
    <citation type="submission" date="2010-02" db="EMBL/GenBank/DDBJ databases">
        <authorList>
            <person name="Weinstock G."/>
            <person name="Sodergren E."/>
            <person name="Clifton S."/>
            <person name="Fulton L."/>
            <person name="Fulton B."/>
            <person name="Courtney L."/>
            <person name="Fronick C."/>
            <person name="Harrison M."/>
            <person name="Strong C."/>
            <person name="Farmer C."/>
            <person name="Delahaunty K."/>
            <person name="Markovic C."/>
            <person name="Hall O."/>
            <person name="Minx P."/>
            <person name="Tomlinson C."/>
            <person name="Mitreva M."/>
            <person name="Nelson J."/>
            <person name="Hou S."/>
            <person name="Wollam A."/>
            <person name="Pepin K.H."/>
            <person name="Johnson M."/>
            <person name="Bhonagiri V."/>
            <person name="Zhang X."/>
            <person name="Suruliraj S."/>
            <person name="Warren W."/>
            <person name="Chinwalla A."/>
            <person name="Mardis E.R."/>
            <person name="Wilson R.K."/>
        </authorList>
    </citation>
    <scope>NUCLEOTIDE SEQUENCE [LARGE SCALE GENOMIC DNA]</scope>
    <source>
        <strain evidence="1 2">ATCC 29220</strain>
    </source>
</reference>
<sequence length="92" mass="10974">MPAFEHIPTERYRHGHLKEPYLLIGFPWLFEYQGNLERALSSPERKHTYGDEICSQCKNKSTAKYRHNSNETVNKEWINGTLFQMKDNLFIE</sequence>